<sequence>MSSPAPAATAERKQRVLSGIQPTSDSFHLGNYLGALQYWVRM</sequence>
<organism evidence="6 7">
    <name type="scientific">Nocardia halotolerans</name>
    <dbReference type="NCBI Taxonomy" id="1755878"/>
    <lineage>
        <taxon>Bacteria</taxon>
        <taxon>Bacillati</taxon>
        <taxon>Actinomycetota</taxon>
        <taxon>Actinomycetes</taxon>
        <taxon>Mycobacteriales</taxon>
        <taxon>Nocardiaceae</taxon>
        <taxon>Nocardia</taxon>
    </lineage>
</organism>
<feature type="non-terminal residue" evidence="6">
    <location>
        <position position="42"/>
    </location>
</feature>
<protein>
    <submittedName>
        <fullName evidence="6">Tryptophan--tRNA ligase</fullName>
    </submittedName>
</protein>
<dbReference type="InterPro" id="IPR001412">
    <property type="entry name" value="aa-tRNA-synth_I_CS"/>
</dbReference>
<comment type="caution">
    <text evidence="6">The sequence shown here is derived from an EMBL/GenBank/DDBJ whole genome shotgun (WGS) entry which is preliminary data.</text>
</comment>
<accession>A0ABV8VEJ9</accession>
<dbReference type="GO" id="GO:0016874">
    <property type="term" value="F:ligase activity"/>
    <property type="evidence" value="ECO:0007669"/>
    <property type="project" value="UniProtKB-KW"/>
</dbReference>
<keyword evidence="4" id="KW-0648">Protein biosynthesis</keyword>
<gene>
    <name evidence="6" type="ORF">ACFO5K_09965</name>
</gene>
<keyword evidence="1 6" id="KW-0436">Ligase</keyword>
<dbReference type="InterPro" id="IPR002305">
    <property type="entry name" value="aa-tRNA-synth_Ic"/>
</dbReference>
<dbReference type="PROSITE" id="PS00178">
    <property type="entry name" value="AA_TRNA_LIGASE_I"/>
    <property type="match status" value="1"/>
</dbReference>
<dbReference type="Pfam" id="PF00579">
    <property type="entry name" value="tRNA-synt_1b"/>
    <property type="match status" value="1"/>
</dbReference>
<dbReference type="Gene3D" id="3.40.50.620">
    <property type="entry name" value="HUPs"/>
    <property type="match status" value="1"/>
</dbReference>
<dbReference type="SUPFAM" id="SSF52374">
    <property type="entry name" value="Nucleotidylyl transferase"/>
    <property type="match status" value="1"/>
</dbReference>
<evidence type="ECO:0000256" key="3">
    <source>
        <dbReference type="ARBA" id="ARBA00022840"/>
    </source>
</evidence>
<proteinExistence type="predicted"/>
<evidence type="ECO:0000256" key="2">
    <source>
        <dbReference type="ARBA" id="ARBA00022741"/>
    </source>
</evidence>
<evidence type="ECO:0000256" key="1">
    <source>
        <dbReference type="ARBA" id="ARBA00022598"/>
    </source>
</evidence>
<keyword evidence="7" id="KW-1185">Reference proteome</keyword>
<evidence type="ECO:0000256" key="4">
    <source>
        <dbReference type="ARBA" id="ARBA00022917"/>
    </source>
</evidence>
<evidence type="ECO:0000256" key="5">
    <source>
        <dbReference type="ARBA" id="ARBA00023146"/>
    </source>
</evidence>
<evidence type="ECO:0000313" key="6">
    <source>
        <dbReference type="EMBL" id="MFC4374429.1"/>
    </source>
</evidence>
<dbReference type="InterPro" id="IPR014729">
    <property type="entry name" value="Rossmann-like_a/b/a_fold"/>
</dbReference>
<keyword evidence="3" id="KW-0067">ATP-binding</keyword>
<evidence type="ECO:0000313" key="7">
    <source>
        <dbReference type="Proteomes" id="UP001595844"/>
    </source>
</evidence>
<dbReference type="Proteomes" id="UP001595844">
    <property type="component" value="Unassembled WGS sequence"/>
</dbReference>
<dbReference type="EMBL" id="JBHSDL010000012">
    <property type="protein sequence ID" value="MFC4374429.1"/>
    <property type="molecule type" value="Genomic_DNA"/>
</dbReference>
<keyword evidence="5" id="KW-0030">Aminoacyl-tRNA synthetase</keyword>
<reference evidence="7" key="1">
    <citation type="journal article" date="2019" name="Int. J. Syst. Evol. Microbiol.">
        <title>The Global Catalogue of Microorganisms (GCM) 10K type strain sequencing project: providing services to taxonomists for standard genome sequencing and annotation.</title>
        <authorList>
            <consortium name="The Broad Institute Genomics Platform"/>
            <consortium name="The Broad Institute Genome Sequencing Center for Infectious Disease"/>
            <person name="Wu L."/>
            <person name="Ma J."/>
        </authorList>
    </citation>
    <scope>NUCLEOTIDE SEQUENCE [LARGE SCALE GENOMIC DNA]</scope>
    <source>
        <strain evidence="7">IBRC-M 10490</strain>
    </source>
</reference>
<name>A0ABV8VEJ9_9NOCA</name>
<keyword evidence="2" id="KW-0547">Nucleotide-binding</keyword>